<dbReference type="STRING" id="498211.CJA_3050"/>
<evidence type="ECO:0000313" key="4">
    <source>
        <dbReference type="Proteomes" id="UP000001036"/>
    </source>
</evidence>
<sequence length="355" mass="35862">MFNPASLKVTLANSISENQRNSNSRAAQYVDKSSSSLTVELIFDTSMGPESDKKKLEDVRQYTGKIANEFMKCDKVGDKNAKPKRCMFIWGSFKFVGIMESFDETLDFFSREGMPLRATVSIKMSESRFQFESDAAKKAKQNTPRLGRGSDAPHQAASDAGHDPKDWRDTSLYNGVESPRMPGGDGLAVPGMSASASLGANLGGSVGGSVGIGASMGASAGLGMGGGLGIGANAGSGLSLGGSFSAAASISGNIGGGIGAGANVGGLSLSAASASVNLSPPAFRFGASSSLGTSIPGAFSVNTRECSGLTAGSLLLLAGEVPGRSGKKQGQVAGASVRLGFGGGSLKAKASLGFD</sequence>
<dbReference type="HOGENOM" id="CLU_784521_0_0_6"/>
<dbReference type="eggNOG" id="COG1652">
    <property type="taxonomic scope" value="Bacteria"/>
</dbReference>
<dbReference type="Proteomes" id="UP000001036">
    <property type="component" value="Chromosome"/>
</dbReference>
<reference evidence="3 4" key="1">
    <citation type="journal article" date="2008" name="J. Bacteriol.">
        <title>Insights into plant cell wall degradation from the genome sequence of the soil bacterium Cellvibrio japonicus.</title>
        <authorList>
            <person name="Deboy R.T."/>
            <person name="Mongodin E.F."/>
            <person name="Fouts D.E."/>
            <person name="Tailford L.E."/>
            <person name="Khouri H."/>
            <person name="Emerson J.B."/>
            <person name="Mohamoud Y."/>
            <person name="Watkins K."/>
            <person name="Henrissat B."/>
            <person name="Gilbert H.J."/>
            <person name="Nelson K.E."/>
        </authorList>
    </citation>
    <scope>NUCLEOTIDE SEQUENCE [LARGE SCALE GENOMIC DNA]</scope>
    <source>
        <strain evidence="3 4">Ueda107</strain>
    </source>
</reference>
<evidence type="ECO:0000256" key="1">
    <source>
        <dbReference type="SAM" id="MobiDB-lite"/>
    </source>
</evidence>
<feature type="compositionally biased region" description="Basic and acidic residues" evidence="1">
    <location>
        <begin position="160"/>
        <end position="169"/>
    </location>
</feature>
<dbReference type="KEGG" id="cja:CJA_3050"/>
<evidence type="ECO:0000259" key="2">
    <source>
        <dbReference type="Pfam" id="PF19266"/>
    </source>
</evidence>
<protein>
    <recommendedName>
        <fullName evidence="2">Contractile injection system tube protein N-terminal domain-containing protein</fullName>
    </recommendedName>
</protein>
<proteinExistence type="predicted"/>
<dbReference type="Pfam" id="PF19266">
    <property type="entry name" value="CIS_tube"/>
    <property type="match status" value="1"/>
</dbReference>
<keyword evidence="4" id="KW-1185">Reference proteome</keyword>
<evidence type="ECO:0000313" key="3">
    <source>
        <dbReference type="EMBL" id="ACE85729.1"/>
    </source>
</evidence>
<dbReference type="InterPro" id="IPR045361">
    <property type="entry name" value="CIS_tube_prot_N"/>
</dbReference>
<accession>B3PD92</accession>
<dbReference type="EMBL" id="CP000934">
    <property type="protein sequence ID" value="ACE85729.1"/>
    <property type="molecule type" value="Genomic_DNA"/>
</dbReference>
<gene>
    <name evidence="3" type="ordered locus">CJA_3050</name>
</gene>
<dbReference type="AlphaFoldDB" id="B3PD92"/>
<feature type="region of interest" description="Disordered" evidence="1">
    <location>
        <begin position="133"/>
        <end position="188"/>
    </location>
</feature>
<feature type="domain" description="Contractile injection system tube protein N-terminal" evidence="2">
    <location>
        <begin position="1"/>
        <end position="128"/>
    </location>
</feature>
<organism evidence="3 4">
    <name type="scientific">Cellvibrio japonicus (strain Ueda107)</name>
    <name type="common">Pseudomonas fluorescens subsp. cellulosa</name>
    <dbReference type="NCBI Taxonomy" id="498211"/>
    <lineage>
        <taxon>Bacteria</taxon>
        <taxon>Pseudomonadati</taxon>
        <taxon>Pseudomonadota</taxon>
        <taxon>Gammaproteobacteria</taxon>
        <taxon>Cellvibrionales</taxon>
        <taxon>Cellvibrionaceae</taxon>
        <taxon>Cellvibrio</taxon>
    </lineage>
</organism>
<name>B3PD92_CELJU</name>